<dbReference type="EMBL" id="KV722583">
    <property type="protein sequence ID" value="OCH85441.1"/>
    <property type="molecule type" value="Genomic_DNA"/>
</dbReference>
<comment type="similarity">
    <text evidence="1">Belongs to the IF-3 family.</text>
</comment>
<keyword evidence="2" id="KW-0396">Initiation factor</keyword>
<dbReference type="PANTHER" id="PTHR10938">
    <property type="entry name" value="TRANSLATION INITIATION FACTOR IF-3"/>
    <property type="match status" value="1"/>
</dbReference>
<dbReference type="GO" id="GO:0003743">
    <property type="term" value="F:translation initiation factor activity"/>
    <property type="evidence" value="ECO:0007669"/>
    <property type="project" value="UniProtKB-KW"/>
</dbReference>
<feature type="compositionally biased region" description="Acidic residues" evidence="4">
    <location>
        <begin position="278"/>
        <end position="290"/>
    </location>
</feature>
<dbReference type="AlphaFoldDB" id="A0A8E2AJ03"/>
<dbReference type="Gene3D" id="3.30.110.10">
    <property type="entry name" value="Translation initiation factor 3 (IF-3), C-terminal domain"/>
    <property type="match status" value="1"/>
</dbReference>
<dbReference type="GO" id="GO:0005739">
    <property type="term" value="C:mitochondrion"/>
    <property type="evidence" value="ECO:0007669"/>
    <property type="project" value="TreeGrafter"/>
</dbReference>
<sequence length="299" mass="34616">MLPRSFRVASNVAARTAAVYTSTSTRHYAISRGRKQAQPEPDKYPRDEAINEALNISPCLVRHVNRETNKLEEPTDLFELLGRIDRKTEYVELVARTPDPIVKIVQRAVIHEIAEKKQAKKWTAARQRQTKELQLTWGAGPNDLQHKLDKAREELEDGHRVSIALLPKKGQTLPSLEQMHAKLQAAVDALKDVAHEWQPRELERNTAVIHLQGLEEPAPLPAVPRFERIQERGKLSKEERKQLKKELTQEQERNRKLERKLRRQSAKEQKKQKREGQQEDDDEEDDEDADERGLDASRR</sequence>
<dbReference type="GO" id="GO:0070124">
    <property type="term" value="P:mitochondrial translational initiation"/>
    <property type="evidence" value="ECO:0007669"/>
    <property type="project" value="TreeGrafter"/>
</dbReference>
<feature type="compositionally biased region" description="Basic and acidic residues" evidence="4">
    <location>
        <begin position="265"/>
        <end position="277"/>
    </location>
</feature>
<dbReference type="SUPFAM" id="SSF55200">
    <property type="entry name" value="Translation initiation factor IF3, C-terminal domain"/>
    <property type="match status" value="1"/>
</dbReference>
<dbReference type="Proteomes" id="UP000250043">
    <property type="component" value="Unassembled WGS sequence"/>
</dbReference>
<dbReference type="InterPro" id="IPR036788">
    <property type="entry name" value="T_IF-3_C_sf"/>
</dbReference>
<name>A0A8E2AJ03_9APHY</name>
<evidence type="ECO:0008006" key="7">
    <source>
        <dbReference type="Google" id="ProtNLM"/>
    </source>
</evidence>
<evidence type="ECO:0000313" key="6">
    <source>
        <dbReference type="Proteomes" id="UP000250043"/>
    </source>
</evidence>
<reference evidence="5 6" key="1">
    <citation type="submission" date="2016-07" db="EMBL/GenBank/DDBJ databases">
        <title>Draft genome of the white-rot fungus Obba rivulosa 3A-2.</title>
        <authorList>
            <consortium name="DOE Joint Genome Institute"/>
            <person name="Miettinen O."/>
            <person name="Riley R."/>
            <person name="Acob R."/>
            <person name="Barry K."/>
            <person name="Cullen D."/>
            <person name="De Vries R."/>
            <person name="Hainaut M."/>
            <person name="Hatakka A."/>
            <person name="Henrissat B."/>
            <person name="Hilden K."/>
            <person name="Kuo R."/>
            <person name="Labutti K."/>
            <person name="Lipzen A."/>
            <person name="Makela M.R."/>
            <person name="Sandor L."/>
            <person name="Spatafora J.W."/>
            <person name="Grigoriev I.V."/>
            <person name="Hibbett D.S."/>
        </authorList>
    </citation>
    <scope>NUCLEOTIDE SEQUENCE [LARGE SCALE GENOMIC DNA]</scope>
    <source>
        <strain evidence="5 6">3A-2</strain>
    </source>
</reference>
<evidence type="ECO:0000256" key="3">
    <source>
        <dbReference type="ARBA" id="ARBA00022917"/>
    </source>
</evidence>
<accession>A0A8E2AJ03</accession>
<protein>
    <recommendedName>
        <fullName evidence="7">Altered inheritance of mitochondria protein 23, mitochondrial</fullName>
    </recommendedName>
</protein>
<gene>
    <name evidence="5" type="ORF">OBBRIDRAFT_762935</name>
</gene>
<dbReference type="GO" id="GO:0043022">
    <property type="term" value="F:ribosome binding"/>
    <property type="evidence" value="ECO:0007669"/>
    <property type="project" value="TreeGrafter"/>
</dbReference>
<evidence type="ECO:0000313" key="5">
    <source>
        <dbReference type="EMBL" id="OCH85441.1"/>
    </source>
</evidence>
<proteinExistence type="inferred from homology"/>
<dbReference type="OrthoDB" id="21573at2759"/>
<dbReference type="InterPro" id="IPR001288">
    <property type="entry name" value="Translation_initiation_fac_3"/>
</dbReference>
<evidence type="ECO:0000256" key="2">
    <source>
        <dbReference type="ARBA" id="ARBA00022540"/>
    </source>
</evidence>
<feature type="compositionally biased region" description="Basic and acidic residues" evidence="4">
    <location>
        <begin position="231"/>
        <end position="255"/>
    </location>
</feature>
<dbReference type="GO" id="GO:0032790">
    <property type="term" value="P:ribosome disassembly"/>
    <property type="evidence" value="ECO:0007669"/>
    <property type="project" value="TreeGrafter"/>
</dbReference>
<evidence type="ECO:0000256" key="4">
    <source>
        <dbReference type="SAM" id="MobiDB-lite"/>
    </source>
</evidence>
<evidence type="ECO:0000256" key="1">
    <source>
        <dbReference type="ARBA" id="ARBA00005439"/>
    </source>
</evidence>
<keyword evidence="3" id="KW-0648">Protein biosynthesis</keyword>
<organism evidence="5 6">
    <name type="scientific">Obba rivulosa</name>
    <dbReference type="NCBI Taxonomy" id="1052685"/>
    <lineage>
        <taxon>Eukaryota</taxon>
        <taxon>Fungi</taxon>
        <taxon>Dikarya</taxon>
        <taxon>Basidiomycota</taxon>
        <taxon>Agaricomycotina</taxon>
        <taxon>Agaricomycetes</taxon>
        <taxon>Polyporales</taxon>
        <taxon>Gelatoporiaceae</taxon>
        <taxon>Obba</taxon>
    </lineage>
</organism>
<dbReference type="PANTHER" id="PTHR10938:SF0">
    <property type="entry name" value="TRANSLATION INITIATION FACTOR IF-3, MITOCHONDRIAL"/>
    <property type="match status" value="1"/>
</dbReference>
<feature type="region of interest" description="Disordered" evidence="4">
    <location>
        <begin position="231"/>
        <end position="299"/>
    </location>
</feature>
<keyword evidence="6" id="KW-1185">Reference proteome</keyword>